<dbReference type="SUPFAM" id="SSF47323">
    <property type="entry name" value="Anticodon-binding domain of a subclass of class I aminoacyl-tRNA synthetases"/>
    <property type="match status" value="1"/>
</dbReference>
<dbReference type="CDD" id="cd07962">
    <property type="entry name" value="Anticodon_Ia_Val"/>
    <property type="match status" value="1"/>
</dbReference>
<dbReference type="InterPro" id="IPR013155">
    <property type="entry name" value="M/V/L/I-tRNA-synth_anticd-bd"/>
</dbReference>
<evidence type="ECO:0000256" key="9">
    <source>
        <dbReference type="NCBIfam" id="TIGR00422"/>
    </source>
</evidence>
<keyword evidence="4 10" id="KW-0547">Nucleotide-binding</keyword>
<keyword evidence="7 10" id="KW-0030">Aminoacyl-tRNA synthetase</keyword>
<comment type="caution">
    <text evidence="13">The sequence shown here is derived from an EMBL/GenBank/DDBJ whole genome shotgun (WGS) entry which is preliminary data.</text>
</comment>
<dbReference type="EC" id="6.1.1.9" evidence="1 9"/>
<evidence type="ECO:0000256" key="3">
    <source>
        <dbReference type="ARBA" id="ARBA00022598"/>
    </source>
</evidence>
<dbReference type="AlphaFoldDB" id="A0A0G1UAZ4"/>
<sequence>MDKVYDHSKYEMEIYKMWEESGVFRAGKTGKPFTVLMPPPNANASLHAGHAMYTIDDIMVRWKRMQGFSAVWIPGMDHAGFETQFVYEKELAKSGKSRMNFDRNTLYGNIYKFVRDNSGLIYQQFKRLGFSADWDRSVFTLDPHVLKQIFETFKQMEAEGKVYRDDYIVNFCTHCGTSLSELETDHKEREDKLYYIRYGQLVVATVRPETMFGDTAVAVNPKDKRYKNLAGKKVKLPLTSREIPIITDEMVDMEFGTGAVKITPAHDPNDFTTGQRYNLERISVIDLNGKMRLPSDVKYREVEGKKVNDAREMTIKKLQESGFLEKTVDYRHTVTVCYKCGHDLEPTITPNWFIRVTELKKPVIEAVEKDEVKFFPKRYKKQMLQWLEVMHDWPISRQIVWGIRIPVWYEIEIEKQNLHVWWLDEEKKLQQGPVSRFLKQGTPLPKIETGLQKVLAETGAEAPRYVVAEEMPKDGKIYLPETDTFDTWFSSGLWPLVTLKEDEFETRLPTDFIGTLSDILPFWISRMIMFSLHVKNKVPYRDVYLWSMVADAKGVKMSKSKGNVVNPIDLVDKYGADSLRMALVYGVAPGSKIPLSEEKVKGMRNFANKIWNAARFVATTFEGEMTAEIQNPEIKNRVERIEKETTKSMEKYQFGRAAELLWEEFWHWFCDKCIEESKIGKISKADVVHLLIRFLKLLHPFMPFVTEAVWGEIKHLRKYPEEMLISSRWPH</sequence>
<dbReference type="Proteomes" id="UP000034607">
    <property type="component" value="Unassembled WGS sequence"/>
</dbReference>
<gene>
    <name evidence="13" type="ORF">UX78_C0032G0002</name>
</gene>
<proteinExistence type="inferred from homology"/>
<dbReference type="NCBIfam" id="TIGR00422">
    <property type="entry name" value="valS"/>
    <property type="match status" value="1"/>
</dbReference>
<dbReference type="InterPro" id="IPR002300">
    <property type="entry name" value="aa-tRNA-synth_Ia"/>
</dbReference>
<keyword evidence="2" id="KW-0963">Cytoplasm</keyword>
<dbReference type="GO" id="GO:0002161">
    <property type="term" value="F:aminoacyl-tRNA deacylase activity"/>
    <property type="evidence" value="ECO:0007669"/>
    <property type="project" value="InterPro"/>
</dbReference>
<dbReference type="PANTHER" id="PTHR11946">
    <property type="entry name" value="VALYL-TRNA SYNTHETASES"/>
    <property type="match status" value="1"/>
</dbReference>
<keyword evidence="6 10" id="KW-0648">Protein biosynthesis</keyword>
<dbReference type="Pfam" id="PF08264">
    <property type="entry name" value="Anticodon_1"/>
    <property type="match status" value="1"/>
</dbReference>
<accession>A0A0G1UAZ4</accession>
<evidence type="ECO:0000259" key="12">
    <source>
        <dbReference type="Pfam" id="PF08264"/>
    </source>
</evidence>
<keyword evidence="5 10" id="KW-0067">ATP-binding</keyword>
<dbReference type="PATRIC" id="fig|1618357.3.peg.1030"/>
<dbReference type="Gene3D" id="2.170.220.10">
    <property type="match status" value="1"/>
</dbReference>
<evidence type="ECO:0000256" key="7">
    <source>
        <dbReference type="ARBA" id="ARBA00023146"/>
    </source>
</evidence>
<dbReference type="GO" id="GO:0005524">
    <property type="term" value="F:ATP binding"/>
    <property type="evidence" value="ECO:0007669"/>
    <property type="project" value="UniProtKB-KW"/>
</dbReference>
<dbReference type="Pfam" id="PF00133">
    <property type="entry name" value="tRNA-synt_1"/>
    <property type="match status" value="1"/>
</dbReference>
<organism evidence="13 14">
    <name type="scientific">Candidatus Amesbacteria bacterium GW2011_GWA2_47_11</name>
    <dbReference type="NCBI Taxonomy" id="1618357"/>
    <lineage>
        <taxon>Bacteria</taxon>
        <taxon>Candidatus Amesiibacteriota</taxon>
    </lineage>
</organism>
<dbReference type="NCBIfam" id="NF004349">
    <property type="entry name" value="PRK05729.1"/>
    <property type="match status" value="1"/>
</dbReference>
<dbReference type="GO" id="GO:0005829">
    <property type="term" value="C:cytosol"/>
    <property type="evidence" value="ECO:0007669"/>
    <property type="project" value="TreeGrafter"/>
</dbReference>
<dbReference type="InterPro" id="IPR009008">
    <property type="entry name" value="Val/Leu/Ile-tRNA-synth_edit"/>
</dbReference>
<comment type="similarity">
    <text evidence="10">Belongs to the class-I aminoacyl-tRNA synthetase family.</text>
</comment>
<dbReference type="PANTHER" id="PTHR11946:SF93">
    <property type="entry name" value="VALINE--TRNA LIGASE, CHLOROPLASTIC_MITOCHONDRIAL 2"/>
    <property type="match status" value="1"/>
</dbReference>
<evidence type="ECO:0000256" key="4">
    <source>
        <dbReference type="ARBA" id="ARBA00022741"/>
    </source>
</evidence>
<reference evidence="13 14" key="1">
    <citation type="journal article" date="2015" name="Nature">
        <title>rRNA introns, odd ribosomes, and small enigmatic genomes across a large radiation of phyla.</title>
        <authorList>
            <person name="Brown C.T."/>
            <person name="Hug L.A."/>
            <person name="Thomas B.C."/>
            <person name="Sharon I."/>
            <person name="Castelle C.J."/>
            <person name="Singh A."/>
            <person name="Wilkins M.J."/>
            <person name="Williams K.H."/>
            <person name="Banfield J.F."/>
        </authorList>
    </citation>
    <scope>NUCLEOTIDE SEQUENCE [LARGE SCALE GENOMIC DNA]</scope>
</reference>
<dbReference type="InterPro" id="IPR033705">
    <property type="entry name" value="Anticodon_Ia_Val"/>
</dbReference>
<evidence type="ECO:0000256" key="10">
    <source>
        <dbReference type="RuleBase" id="RU363035"/>
    </source>
</evidence>
<comment type="catalytic activity">
    <reaction evidence="8">
        <text>tRNA(Val) + L-valine + ATP = L-valyl-tRNA(Val) + AMP + diphosphate</text>
        <dbReference type="Rhea" id="RHEA:10704"/>
        <dbReference type="Rhea" id="RHEA-COMP:9672"/>
        <dbReference type="Rhea" id="RHEA-COMP:9708"/>
        <dbReference type="ChEBI" id="CHEBI:30616"/>
        <dbReference type="ChEBI" id="CHEBI:33019"/>
        <dbReference type="ChEBI" id="CHEBI:57762"/>
        <dbReference type="ChEBI" id="CHEBI:78442"/>
        <dbReference type="ChEBI" id="CHEBI:78537"/>
        <dbReference type="ChEBI" id="CHEBI:456215"/>
        <dbReference type="EC" id="6.1.1.9"/>
    </reaction>
</comment>
<dbReference type="InterPro" id="IPR009080">
    <property type="entry name" value="tRNAsynth_Ia_anticodon-bd"/>
</dbReference>
<dbReference type="PROSITE" id="PS00178">
    <property type="entry name" value="AA_TRNA_LIGASE_I"/>
    <property type="match status" value="1"/>
</dbReference>
<dbReference type="SUPFAM" id="SSF52374">
    <property type="entry name" value="Nucleotidylyl transferase"/>
    <property type="match status" value="1"/>
</dbReference>
<dbReference type="GO" id="GO:0004832">
    <property type="term" value="F:valine-tRNA ligase activity"/>
    <property type="evidence" value="ECO:0007669"/>
    <property type="project" value="UniProtKB-UniRule"/>
</dbReference>
<keyword evidence="3 10" id="KW-0436">Ligase</keyword>
<dbReference type="InterPro" id="IPR002303">
    <property type="entry name" value="Valyl-tRNA_ligase"/>
</dbReference>
<dbReference type="Gene3D" id="1.10.730.10">
    <property type="entry name" value="Isoleucyl-tRNA Synthetase, Domain 1"/>
    <property type="match status" value="1"/>
</dbReference>
<dbReference type="Gene3D" id="3.90.740.10">
    <property type="entry name" value="Valyl/Leucyl/Isoleucyl-tRNA synthetase, editing domain"/>
    <property type="match status" value="1"/>
</dbReference>
<protein>
    <recommendedName>
        <fullName evidence="1 9">Valine--tRNA ligase</fullName>
        <ecNumber evidence="1 9">6.1.1.9</ecNumber>
    </recommendedName>
</protein>
<dbReference type="Gene3D" id="3.40.50.620">
    <property type="entry name" value="HUPs"/>
    <property type="match status" value="1"/>
</dbReference>
<evidence type="ECO:0000256" key="6">
    <source>
        <dbReference type="ARBA" id="ARBA00022917"/>
    </source>
</evidence>
<evidence type="ECO:0000313" key="14">
    <source>
        <dbReference type="Proteomes" id="UP000034607"/>
    </source>
</evidence>
<dbReference type="GO" id="GO:0006438">
    <property type="term" value="P:valyl-tRNA aminoacylation"/>
    <property type="evidence" value="ECO:0007669"/>
    <property type="project" value="UniProtKB-UniRule"/>
</dbReference>
<name>A0A0G1UAZ4_9BACT</name>
<dbReference type="PRINTS" id="PR00986">
    <property type="entry name" value="TRNASYNTHVAL"/>
</dbReference>
<evidence type="ECO:0000259" key="11">
    <source>
        <dbReference type="Pfam" id="PF00133"/>
    </source>
</evidence>
<dbReference type="EMBL" id="LCNM01000032">
    <property type="protein sequence ID" value="KKU54840.1"/>
    <property type="molecule type" value="Genomic_DNA"/>
</dbReference>
<evidence type="ECO:0000256" key="5">
    <source>
        <dbReference type="ARBA" id="ARBA00022840"/>
    </source>
</evidence>
<evidence type="ECO:0000256" key="8">
    <source>
        <dbReference type="ARBA" id="ARBA00047552"/>
    </source>
</evidence>
<feature type="domain" description="Methionyl/Valyl/Leucyl/Isoleucyl-tRNA synthetase anticodon-binding" evidence="12">
    <location>
        <begin position="634"/>
        <end position="721"/>
    </location>
</feature>
<evidence type="ECO:0000313" key="13">
    <source>
        <dbReference type="EMBL" id="KKU54840.1"/>
    </source>
</evidence>
<feature type="domain" description="Aminoacyl-tRNA synthetase class Ia" evidence="11">
    <location>
        <begin position="14"/>
        <end position="585"/>
    </location>
</feature>
<dbReference type="InterPro" id="IPR001412">
    <property type="entry name" value="aa-tRNA-synth_I_CS"/>
</dbReference>
<dbReference type="InterPro" id="IPR014729">
    <property type="entry name" value="Rossmann-like_a/b/a_fold"/>
</dbReference>
<evidence type="ECO:0000256" key="2">
    <source>
        <dbReference type="ARBA" id="ARBA00022490"/>
    </source>
</evidence>
<dbReference type="SUPFAM" id="SSF50677">
    <property type="entry name" value="ValRS/IleRS/LeuRS editing domain"/>
    <property type="match status" value="1"/>
</dbReference>
<evidence type="ECO:0000256" key="1">
    <source>
        <dbReference type="ARBA" id="ARBA00013169"/>
    </source>
</evidence>